<name>A0A834X8S7_9FABA</name>
<dbReference type="PANTHER" id="PTHR34193">
    <property type="entry name" value="OS11G0199801 PROTEIN"/>
    <property type="match status" value="1"/>
</dbReference>
<feature type="compositionally biased region" description="Low complexity" evidence="1">
    <location>
        <begin position="14"/>
        <end position="23"/>
    </location>
</feature>
<proteinExistence type="predicted"/>
<sequence length="221" mass="25416">MHHQEDREFSFWCNNSSSNTNSSELEEEEGGYGVVFHSPPSLLLTSNNLSYLSPTSRTEAIAKSRKELMKMIQEIPESSFELSFQDMVDHHHQKLVQSNETSIITDNTIRKKNKKKKEEISTSETFLLKMFFPSSSLAWLKKARVGNNTNLISKISSTPSFHKESMKVVGKDQNQSIRKSVQAGEDSINNSKSRYIDGNFSFGCWTFFHKITKKPRKYNFK</sequence>
<evidence type="ECO:0000313" key="3">
    <source>
        <dbReference type="Proteomes" id="UP000634136"/>
    </source>
</evidence>
<gene>
    <name evidence="2" type="ORF">G2W53_008607</name>
</gene>
<evidence type="ECO:0000313" key="2">
    <source>
        <dbReference type="EMBL" id="KAF7840125.1"/>
    </source>
</evidence>
<evidence type="ECO:0000256" key="1">
    <source>
        <dbReference type="SAM" id="MobiDB-lite"/>
    </source>
</evidence>
<protein>
    <submittedName>
        <fullName evidence="2">Pentatricopeptide repeat-containing protein</fullName>
    </submittedName>
</protein>
<organism evidence="2 3">
    <name type="scientific">Senna tora</name>
    <dbReference type="NCBI Taxonomy" id="362788"/>
    <lineage>
        <taxon>Eukaryota</taxon>
        <taxon>Viridiplantae</taxon>
        <taxon>Streptophyta</taxon>
        <taxon>Embryophyta</taxon>
        <taxon>Tracheophyta</taxon>
        <taxon>Spermatophyta</taxon>
        <taxon>Magnoliopsida</taxon>
        <taxon>eudicotyledons</taxon>
        <taxon>Gunneridae</taxon>
        <taxon>Pentapetalae</taxon>
        <taxon>rosids</taxon>
        <taxon>fabids</taxon>
        <taxon>Fabales</taxon>
        <taxon>Fabaceae</taxon>
        <taxon>Caesalpinioideae</taxon>
        <taxon>Cassia clade</taxon>
        <taxon>Senna</taxon>
    </lineage>
</organism>
<dbReference type="OrthoDB" id="776574at2759"/>
<dbReference type="AlphaFoldDB" id="A0A834X8S7"/>
<comment type="caution">
    <text evidence="2">The sequence shown here is derived from an EMBL/GenBank/DDBJ whole genome shotgun (WGS) entry which is preliminary data.</text>
</comment>
<reference evidence="2" key="1">
    <citation type="submission" date="2020-09" db="EMBL/GenBank/DDBJ databases">
        <title>Genome-Enabled Discovery of Anthraquinone Biosynthesis in Senna tora.</title>
        <authorList>
            <person name="Kang S.-H."/>
            <person name="Pandey R.P."/>
            <person name="Lee C.-M."/>
            <person name="Sim J.-S."/>
            <person name="Jeong J.-T."/>
            <person name="Choi B.-S."/>
            <person name="Jung M."/>
            <person name="Ginzburg D."/>
            <person name="Zhao K."/>
            <person name="Won S.Y."/>
            <person name="Oh T.-J."/>
            <person name="Yu Y."/>
            <person name="Kim N.-H."/>
            <person name="Lee O.R."/>
            <person name="Lee T.-H."/>
            <person name="Bashyal P."/>
            <person name="Kim T.-S."/>
            <person name="Lee W.-H."/>
            <person name="Kawkins C."/>
            <person name="Kim C.-K."/>
            <person name="Kim J.S."/>
            <person name="Ahn B.O."/>
            <person name="Rhee S.Y."/>
            <person name="Sohng J.K."/>
        </authorList>
    </citation>
    <scope>NUCLEOTIDE SEQUENCE</scope>
    <source>
        <tissue evidence="2">Leaf</tissue>
    </source>
</reference>
<feature type="region of interest" description="Disordered" evidence="1">
    <location>
        <begin position="1"/>
        <end position="30"/>
    </location>
</feature>
<dbReference type="EMBL" id="JAAIUW010000003">
    <property type="protein sequence ID" value="KAF7840125.1"/>
    <property type="molecule type" value="Genomic_DNA"/>
</dbReference>
<keyword evidence="3" id="KW-1185">Reference proteome</keyword>
<dbReference type="PANTHER" id="PTHR34193:SF10">
    <property type="entry name" value="DUF1645 FAMILY PROTEIN"/>
    <property type="match status" value="1"/>
</dbReference>
<dbReference type="Proteomes" id="UP000634136">
    <property type="component" value="Unassembled WGS sequence"/>
</dbReference>
<accession>A0A834X8S7</accession>